<dbReference type="PANTHER" id="PTHR42899:SF1">
    <property type="entry name" value="SPERMATOGENESIS-ASSOCIATED PROTEIN 20"/>
    <property type="match status" value="1"/>
</dbReference>
<accession>A0A401UDH7</accession>
<dbReference type="OrthoDB" id="9762614at2"/>
<dbReference type="InterPro" id="IPR008928">
    <property type="entry name" value="6-hairpin_glycosidase_sf"/>
</dbReference>
<feature type="domain" description="Spermatogenesis-associated protein 20-like TRX" evidence="1">
    <location>
        <begin position="3"/>
        <end position="158"/>
    </location>
</feature>
<dbReference type="RefSeq" id="WP_127123630.1">
    <property type="nucleotide sequence ID" value="NZ_BHXQ01000006.1"/>
</dbReference>
<dbReference type="Gene3D" id="3.40.30.10">
    <property type="entry name" value="Glutaredoxin"/>
    <property type="match status" value="1"/>
</dbReference>
<dbReference type="InterPro" id="IPR004879">
    <property type="entry name" value="Ssp411-like_TRX"/>
</dbReference>
<protein>
    <submittedName>
        <fullName evidence="2">Thioredoxin domain-containing protein</fullName>
    </submittedName>
</protein>
<name>A0A401UDH7_9BACT</name>
<dbReference type="Gene3D" id="1.50.10.20">
    <property type="match status" value="1"/>
</dbReference>
<dbReference type="InterPro" id="IPR024705">
    <property type="entry name" value="Ssp411"/>
</dbReference>
<proteinExistence type="predicted"/>
<evidence type="ECO:0000313" key="2">
    <source>
        <dbReference type="EMBL" id="GCC52981.1"/>
    </source>
</evidence>
<dbReference type="InterPro" id="IPR036249">
    <property type="entry name" value="Thioredoxin-like_sf"/>
</dbReference>
<evidence type="ECO:0000313" key="3">
    <source>
        <dbReference type="Proteomes" id="UP000288227"/>
    </source>
</evidence>
<dbReference type="Pfam" id="PF03190">
    <property type="entry name" value="Thioredox_DsbH"/>
    <property type="match status" value="1"/>
</dbReference>
<dbReference type="Proteomes" id="UP000288227">
    <property type="component" value="Unassembled WGS sequence"/>
</dbReference>
<dbReference type="SUPFAM" id="SSF52833">
    <property type="entry name" value="Thioredoxin-like"/>
    <property type="match status" value="1"/>
</dbReference>
<dbReference type="Gene3D" id="1.50.10.10">
    <property type="match status" value="1"/>
</dbReference>
<dbReference type="GO" id="GO:0005975">
    <property type="term" value="P:carbohydrate metabolic process"/>
    <property type="evidence" value="ECO:0007669"/>
    <property type="project" value="InterPro"/>
</dbReference>
<dbReference type="InterPro" id="IPR012341">
    <property type="entry name" value="6hp_glycosidase-like_sf"/>
</dbReference>
<evidence type="ECO:0000259" key="1">
    <source>
        <dbReference type="Pfam" id="PF03190"/>
    </source>
</evidence>
<dbReference type="CDD" id="cd02955">
    <property type="entry name" value="SSP411"/>
    <property type="match status" value="1"/>
</dbReference>
<comment type="caution">
    <text evidence="2">The sequence shown here is derived from an EMBL/GenBank/DDBJ whole genome shotgun (WGS) entry which is preliminary data.</text>
</comment>
<dbReference type="SUPFAM" id="SSF48208">
    <property type="entry name" value="Six-hairpin glycosidases"/>
    <property type="match status" value="1"/>
</dbReference>
<gene>
    <name evidence="2" type="ORF">SanaruYs_32220</name>
</gene>
<keyword evidence="3" id="KW-1185">Reference proteome</keyword>
<sequence>MKPNRLIKATSPYLLQHALNPVDWFEWNEEALTKAQQENKPILVSIGYSSCHWCHVMEKQSFENEDIAALMNEFFVCIKVDREERPDIDQVYMEAVQALGANGGWPLNVFLTPDQKPFFGGTYFSPKAWAQVLININKAYNDKREQVLASAEELRNVLNSNDIERFKQNNSINDLKQEIEQAFQATAPKFDKTWGGIDKAPKFIMPSVWQWMLRYYNISKNKEALEHVNLTLKRILYGGIYDQVGGGFARYSVDREWFAPHFEKMLYDNAQLLSLYAEAYALTKDNEYKRAVQETFDWLEREMKDTEGAYYAALDADSEGEEGKFYVWTDAELKNVLKENYQAACNHFECTADGNWEHGNNILKRKTDSQLDNDLLNKIKSELLTIRDRRTKPGLDGKILSSWNALTIIGLTDAYRYLQEEKYLNAAKGVIDFIEKKLLKDNVLFRSYKDKISTTEAFLDDYATLIAAYVAMHQVTLDESFLIKAKSLTASALDKFYDDTDGFFYYSSKQNLIARKKEVFDNVISSSNSMMARNLILLGQLFENEKWISIAEQMIKSLAHVLRSELNYTANWGMAAMELYHSRAEVVLSGKILHEKVHKLQAEFLPFALLIKANENGTLSLAKGKTSEESDLKVYVCFNKTCKLPVSTIEETLQQIK</sequence>
<dbReference type="EMBL" id="BHXQ01000006">
    <property type="protein sequence ID" value="GCC52981.1"/>
    <property type="molecule type" value="Genomic_DNA"/>
</dbReference>
<organism evidence="2 3">
    <name type="scientific">Chryseotalea sanaruensis</name>
    <dbReference type="NCBI Taxonomy" id="2482724"/>
    <lineage>
        <taxon>Bacteria</taxon>
        <taxon>Pseudomonadati</taxon>
        <taxon>Bacteroidota</taxon>
        <taxon>Cytophagia</taxon>
        <taxon>Cytophagales</taxon>
        <taxon>Chryseotaleaceae</taxon>
        <taxon>Chryseotalea</taxon>
    </lineage>
</organism>
<dbReference type="PIRSF" id="PIRSF006402">
    <property type="entry name" value="UCP006402_thioredoxin"/>
    <property type="match status" value="1"/>
</dbReference>
<reference evidence="2 3" key="1">
    <citation type="submission" date="2018-11" db="EMBL/GenBank/DDBJ databases">
        <title>Chryseotalea sanarue gen. nov., sp., nov., a member of the family Cytophagaceae, isolated from a brackish lake in Hamamatsu Japan.</title>
        <authorList>
            <person name="Maejima Y."/>
            <person name="Iino T."/>
            <person name="Muraguchi Y."/>
            <person name="Fukuda K."/>
            <person name="Ohkuma M."/>
            <person name="Moriuchi R."/>
            <person name="Dohra H."/>
            <person name="Kimbara K."/>
            <person name="Shintani M."/>
        </authorList>
    </citation>
    <scope>NUCLEOTIDE SEQUENCE [LARGE SCALE GENOMIC DNA]</scope>
    <source>
        <strain evidence="2 3">Ys</strain>
    </source>
</reference>
<dbReference type="AlphaFoldDB" id="A0A401UDH7"/>
<dbReference type="PANTHER" id="PTHR42899">
    <property type="entry name" value="SPERMATOGENESIS-ASSOCIATED PROTEIN 20"/>
    <property type="match status" value="1"/>
</dbReference>